<keyword evidence="3" id="KW-1185">Reference proteome</keyword>
<feature type="non-terminal residue" evidence="2">
    <location>
        <position position="1"/>
    </location>
</feature>
<comment type="caution">
    <text evidence="2">The sequence shown here is derived from an EMBL/GenBank/DDBJ whole genome shotgun (WGS) entry which is preliminary data.</text>
</comment>
<proteinExistence type="predicted"/>
<dbReference type="EMBL" id="JASSZA010000438">
    <property type="protein sequence ID" value="KAK2080968.1"/>
    <property type="molecule type" value="Genomic_DNA"/>
</dbReference>
<evidence type="ECO:0000313" key="2">
    <source>
        <dbReference type="EMBL" id="KAK2081393.1"/>
    </source>
</evidence>
<dbReference type="EMBL" id="JASSZA010000279">
    <property type="protein sequence ID" value="KAK2081393.1"/>
    <property type="molecule type" value="Genomic_DNA"/>
</dbReference>
<dbReference type="Proteomes" id="UP001266305">
    <property type="component" value="Unassembled WGS sequence"/>
</dbReference>
<protein>
    <submittedName>
        <fullName evidence="2">Uncharacterized protein</fullName>
    </submittedName>
</protein>
<organism evidence="2 3">
    <name type="scientific">Saguinus oedipus</name>
    <name type="common">Cotton-top tamarin</name>
    <name type="synonym">Oedipomidas oedipus</name>
    <dbReference type="NCBI Taxonomy" id="9490"/>
    <lineage>
        <taxon>Eukaryota</taxon>
        <taxon>Metazoa</taxon>
        <taxon>Chordata</taxon>
        <taxon>Craniata</taxon>
        <taxon>Vertebrata</taxon>
        <taxon>Euteleostomi</taxon>
        <taxon>Mammalia</taxon>
        <taxon>Eutheria</taxon>
        <taxon>Euarchontoglires</taxon>
        <taxon>Primates</taxon>
        <taxon>Haplorrhini</taxon>
        <taxon>Platyrrhini</taxon>
        <taxon>Cebidae</taxon>
        <taxon>Callitrichinae</taxon>
        <taxon>Saguinus</taxon>
    </lineage>
</organism>
<sequence length="53" mass="5844">CWALSSNDKIYLQLFQDLQVEDTLGTEKGVIFPALGFFDGCSVGSETHQTMDS</sequence>
<name>A0ABQ9T9I8_SAGOE</name>
<gene>
    <name evidence="1" type="ORF">P7K49_040752</name>
    <name evidence="2" type="ORF">P7K49_040853</name>
</gene>
<feature type="non-terminal residue" evidence="2">
    <location>
        <position position="53"/>
    </location>
</feature>
<evidence type="ECO:0000313" key="1">
    <source>
        <dbReference type="EMBL" id="KAK2080968.1"/>
    </source>
</evidence>
<reference evidence="2 3" key="1">
    <citation type="submission" date="2023-05" db="EMBL/GenBank/DDBJ databases">
        <title>B98-5 Cell Line De Novo Hybrid Assembly: An Optical Mapping Approach.</title>
        <authorList>
            <person name="Kananen K."/>
            <person name="Auerbach J.A."/>
            <person name="Kautto E."/>
            <person name="Blachly J.S."/>
        </authorList>
    </citation>
    <scope>NUCLEOTIDE SEQUENCE [LARGE SCALE GENOMIC DNA]</scope>
    <source>
        <strain evidence="2">B95-8</strain>
        <tissue evidence="2">Cell line</tissue>
    </source>
</reference>
<accession>A0ABQ9T9I8</accession>
<evidence type="ECO:0000313" key="3">
    <source>
        <dbReference type="Proteomes" id="UP001266305"/>
    </source>
</evidence>